<evidence type="ECO:0000256" key="4">
    <source>
        <dbReference type="ARBA" id="ARBA00022679"/>
    </source>
</evidence>
<dbReference type="SUPFAM" id="SSF75169">
    <property type="entry name" value="DsrEFH-like"/>
    <property type="match status" value="1"/>
</dbReference>
<comment type="subcellular location">
    <subcellularLocation>
        <location evidence="1">Cytoplasm</location>
    </subcellularLocation>
</comment>
<evidence type="ECO:0000256" key="3">
    <source>
        <dbReference type="ARBA" id="ARBA00022490"/>
    </source>
</evidence>
<dbReference type="NCBIfam" id="TIGR03012">
    <property type="entry name" value="sulf_tusD_dsrE"/>
    <property type="match status" value="1"/>
</dbReference>
<dbReference type="PANTHER" id="PTHR34874:SF3">
    <property type="entry name" value="SULFURTRANSFERASE TUSD"/>
    <property type="match status" value="1"/>
</dbReference>
<dbReference type="EMBL" id="UOFN01000002">
    <property type="protein sequence ID" value="VAW72619.1"/>
    <property type="molecule type" value="Genomic_DNA"/>
</dbReference>
<dbReference type="InterPro" id="IPR017463">
    <property type="entry name" value="Sulphur_relay_TusD/DsrE"/>
</dbReference>
<evidence type="ECO:0000256" key="1">
    <source>
        <dbReference type="ARBA" id="ARBA00004496"/>
    </source>
</evidence>
<dbReference type="PANTHER" id="PTHR34874">
    <property type="entry name" value="PROTEIN YCHN"/>
    <property type="match status" value="1"/>
</dbReference>
<dbReference type="GO" id="GO:0097163">
    <property type="term" value="F:sulfur carrier activity"/>
    <property type="evidence" value="ECO:0007669"/>
    <property type="project" value="TreeGrafter"/>
</dbReference>
<keyword evidence="3" id="KW-0963">Cytoplasm</keyword>
<dbReference type="GO" id="GO:1990228">
    <property type="term" value="C:sulfurtransferase complex"/>
    <property type="evidence" value="ECO:0007669"/>
    <property type="project" value="TreeGrafter"/>
</dbReference>
<protein>
    <submittedName>
        <fullName evidence="5">tRNA 5-methylaminomethyl-2-thiouridine synthase subunit TusD</fullName>
    </submittedName>
</protein>
<proteinExistence type="inferred from homology"/>
<dbReference type="GO" id="GO:0016783">
    <property type="term" value="F:sulfurtransferase activity"/>
    <property type="evidence" value="ECO:0007669"/>
    <property type="project" value="InterPro"/>
</dbReference>
<keyword evidence="4" id="KW-0808">Transferase</keyword>
<name>A0A3B0YEP7_9ZZZZ</name>
<dbReference type="FunFam" id="3.40.1260.10:FF:000001">
    <property type="entry name" value="Sulfurtransferase TusD"/>
    <property type="match status" value="1"/>
</dbReference>
<evidence type="ECO:0000256" key="2">
    <source>
        <dbReference type="ARBA" id="ARBA00007067"/>
    </source>
</evidence>
<evidence type="ECO:0000313" key="5">
    <source>
        <dbReference type="EMBL" id="VAW72619.1"/>
    </source>
</evidence>
<dbReference type="AlphaFoldDB" id="A0A3B0YEP7"/>
<organism evidence="5">
    <name type="scientific">hydrothermal vent metagenome</name>
    <dbReference type="NCBI Taxonomy" id="652676"/>
    <lineage>
        <taxon>unclassified sequences</taxon>
        <taxon>metagenomes</taxon>
        <taxon>ecological metagenomes</taxon>
    </lineage>
</organism>
<accession>A0A3B0YEP7</accession>
<dbReference type="InterPro" id="IPR027396">
    <property type="entry name" value="DsrEFH-like"/>
</dbReference>
<dbReference type="NCBIfam" id="NF001237">
    <property type="entry name" value="PRK00207.1"/>
    <property type="match status" value="1"/>
</dbReference>
<dbReference type="Pfam" id="PF02635">
    <property type="entry name" value="DsrE"/>
    <property type="match status" value="1"/>
</dbReference>
<dbReference type="InterPro" id="IPR003787">
    <property type="entry name" value="Sulphur_relay_DsrE/F-like"/>
</dbReference>
<reference evidence="5" key="1">
    <citation type="submission" date="2018-06" db="EMBL/GenBank/DDBJ databases">
        <authorList>
            <person name="Zhirakovskaya E."/>
        </authorList>
    </citation>
    <scope>NUCLEOTIDE SEQUENCE</scope>
</reference>
<dbReference type="Gene3D" id="3.40.1260.10">
    <property type="entry name" value="DsrEFH-like"/>
    <property type="match status" value="1"/>
</dbReference>
<gene>
    <name evidence="5" type="ORF">MNBD_GAMMA15-1565</name>
</gene>
<dbReference type="GO" id="GO:0002143">
    <property type="term" value="P:tRNA wobble position uridine thiolation"/>
    <property type="evidence" value="ECO:0007669"/>
    <property type="project" value="TreeGrafter"/>
</dbReference>
<comment type="similarity">
    <text evidence="2">Belongs to the DsrE/TusD family.</text>
</comment>
<sequence length="130" mass="14383">MKFSVLVNEGPYQHQSADSAIQFTKAALERGHEIFRVFFYHDGVNNGTSYAVPPQDDRNITEQWTALAKDHDLDLVICIAAAQRRGILDENEAKRQGKGGHNIADGFRISGLGQLIEAGIQSDRLVIFGD</sequence>